<dbReference type="PIRSF" id="PIRSF001294">
    <property type="entry name" value="K_ATPaseA"/>
    <property type="match status" value="1"/>
</dbReference>
<feature type="transmembrane region" description="Helical" evidence="9">
    <location>
        <begin position="6"/>
        <end position="27"/>
    </location>
</feature>
<name>A0ABT3G6Y8_9BACT</name>
<dbReference type="Pfam" id="PF03814">
    <property type="entry name" value="KdpA"/>
    <property type="match status" value="1"/>
</dbReference>
<evidence type="ECO:0000256" key="7">
    <source>
        <dbReference type="ARBA" id="ARBA00023065"/>
    </source>
</evidence>
<reference evidence="10" key="1">
    <citation type="submission" date="2022-10" db="EMBL/GenBank/DDBJ databases">
        <title>Luteolibacter sp. GHJ8, whole genome shotgun sequencing project.</title>
        <authorList>
            <person name="Zhao G."/>
            <person name="Shen L."/>
        </authorList>
    </citation>
    <scope>NUCLEOTIDE SEQUENCE</scope>
    <source>
        <strain evidence="10">GHJ8</strain>
    </source>
</reference>
<dbReference type="PANTHER" id="PTHR30607">
    <property type="entry name" value="POTASSIUM-TRANSPORTING ATPASE A CHAIN"/>
    <property type="match status" value="1"/>
</dbReference>
<evidence type="ECO:0000256" key="5">
    <source>
        <dbReference type="ARBA" id="ARBA00022958"/>
    </source>
</evidence>
<evidence type="ECO:0000313" key="11">
    <source>
        <dbReference type="Proteomes" id="UP001165653"/>
    </source>
</evidence>
<feature type="transmembrane region" description="Helical" evidence="9">
    <location>
        <begin position="438"/>
        <end position="456"/>
    </location>
</feature>
<accession>A0ABT3G6Y8</accession>
<keyword evidence="3 9" id="KW-0633">Potassium transport</keyword>
<comment type="subcellular location">
    <subcellularLocation>
        <location evidence="9">Cell membrane</location>
        <topology evidence="9">Multi-pass membrane protein</topology>
    </subcellularLocation>
</comment>
<evidence type="ECO:0000256" key="9">
    <source>
        <dbReference type="HAMAP-Rule" id="MF_00275"/>
    </source>
</evidence>
<comment type="caution">
    <text evidence="10">The sequence shown here is derived from an EMBL/GenBank/DDBJ whole genome shotgun (WGS) entry which is preliminary data.</text>
</comment>
<keyword evidence="5 9" id="KW-0630">Potassium</keyword>
<organism evidence="10 11">
    <name type="scientific">Luteolibacter rhizosphaerae</name>
    <dbReference type="NCBI Taxonomy" id="2989719"/>
    <lineage>
        <taxon>Bacteria</taxon>
        <taxon>Pseudomonadati</taxon>
        <taxon>Verrucomicrobiota</taxon>
        <taxon>Verrucomicrobiia</taxon>
        <taxon>Verrucomicrobiales</taxon>
        <taxon>Verrucomicrobiaceae</taxon>
        <taxon>Luteolibacter</taxon>
    </lineage>
</organism>
<evidence type="ECO:0000256" key="3">
    <source>
        <dbReference type="ARBA" id="ARBA00022538"/>
    </source>
</evidence>
<comment type="subunit">
    <text evidence="9">The system is composed of three essential subunits: KdpA, KdpB and KdpC.</text>
</comment>
<keyword evidence="2 9" id="KW-1003">Cell membrane</keyword>
<feature type="transmembrane region" description="Helical" evidence="9">
    <location>
        <begin position="67"/>
        <end position="86"/>
    </location>
</feature>
<dbReference type="InterPro" id="IPR004623">
    <property type="entry name" value="KdpA"/>
</dbReference>
<feature type="transmembrane region" description="Helical" evidence="9">
    <location>
        <begin position="346"/>
        <end position="366"/>
    </location>
</feature>
<proteinExistence type="inferred from homology"/>
<evidence type="ECO:0000256" key="4">
    <source>
        <dbReference type="ARBA" id="ARBA00022692"/>
    </source>
</evidence>
<feature type="transmembrane region" description="Helical" evidence="9">
    <location>
        <begin position="543"/>
        <end position="567"/>
    </location>
</feature>
<gene>
    <name evidence="9 10" type="primary">kdpA</name>
    <name evidence="10" type="ORF">OJ996_16840</name>
</gene>
<protein>
    <recommendedName>
        <fullName evidence="9">Potassium-transporting ATPase potassium-binding subunit</fullName>
    </recommendedName>
    <alternativeName>
        <fullName evidence="9">ATP phosphohydrolase [potassium-transporting] A chain</fullName>
    </alternativeName>
    <alternativeName>
        <fullName evidence="9">Potassium-binding and translocating subunit A</fullName>
    </alternativeName>
    <alternativeName>
        <fullName evidence="9">Potassium-translocating ATPase A chain</fullName>
    </alternativeName>
</protein>
<evidence type="ECO:0000256" key="1">
    <source>
        <dbReference type="ARBA" id="ARBA00022448"/>
    </source>
</evidence>
<keyword evidence="6 9" id="KW-1133">Transmembrane helix</keyword>
<evidence type="ECO:0000256" key="8">
    <source>
        <dbReference type="ARBA" id="ARBA00023136"/>
    </source>
</evidence>
<dbReference type="RefSeq" id="WP_264514798.1">
    <property type="nucleotide sequence ID" value="NZ_JAPDDR010000008.1"/>
</dbReference>
<dbReference type="HAMAP" id="MF_00275">
    <property type="entry name" value="KdpA"/>
    <property type="match status" value="1"/>
</dbReference>
<evidence type="ECO:0000256" key="6">
    <source>
        <dbReference type="ARBA" id="ARBA00022989"/>
    </source>
</evidence>
<comment type="similarity">
    <text evidence="9">Belongs to the KdpA family.</text>
</comment>
<feature type="transmembrane region" description="Helical" evidence="9">
    <location>
        <begin position="178"/>
        <end position="200"/>
    </location>
</feature>
<sequence length="587" mass="62151">MHAKDWIQLMLFLGVLAAITKPLGIYLSKVLDPEGKTWLDPVLKPLERLSYRVMGTEPKKEQDWKGYTLAMLVFSLTGLVFTYAILRLQHLLPMNPEGLPGLSPALAFNTAVSFTTNTNWQSYGGEGTMSYFSQMVGLSFHNFVSAATGIGIAAALVRGIARQTTSSLGNFWVDLVRCTYYLLLPICAALAVFLVSQGMIQNFKSYDVAQVVEPQVVQVEDAEATTVGTQKIAQGPMASQVAIKMLGTNGGGFVNANAAHPYENPTPLSNFVQMLSIFAIGSGLTWYLGKATGNQGHGWSVWAAMMVLFVAGTLGCWWAEARGNPIHHGLGLAMADGNFEGKEVRFGIFNSSLFAVVTTAASCGAVNSMHDSFTALGGLVPLFMMELGEVVIGGVGAGLYGMLVFVVLAVFIAGLMVGRTPEYLGKKINAFEVKMAMLSLLVLTLTILGFTAWASVSDWGLAGLNNAGPHGFSEMLYAYSSATANNGSAFGGLTANPASGDPHYNVTLGVAMLVGRFLMIVPILAMAGSLAKKKTSPPGPGTFPVSGGTFVVLLIGTVLLVGALNFLPALALGPIVEHFLMLGGNLF</sequence>
<comment type="function">
    <text evidence="9">Part of the high-affinity ATP-driven potassium transport (or Kdp) system, which catalyzes the hydrolysis of ATP coupled with the electrogenic transport of potassium into the cytoplasm. This subunit binds the extracellular potassium ions and delivers the ions to the membrane domain of KdpB through an intramembrane tunnel.</text>
</comment>
<feature type="transmembrane region" description="Helical" evidence="9">
    <location>
        <begin position="138"/>
        <end position="157"/>
    </location>
</feature>
<dbReference type="Proteomes" id="UP001165653">
    <property type="component" value="Unassembled WGS sequence"/>
</dbReference>
<evidence type="ECO:0000256" key="2">
    <source>
        <dbReference type="ARBA" id="ARBA00022475"/>
    </source>
</evidence>
<keyword evidence="11" id="KW-1185">Reference proteome</keyword>
<dbReference type="EMBL" id="JAPDDR010000008">
    <property type="protein sequence ID" value="MCW1915256.1"/>
    <property type="molecule type" value="Genomic_DNA"/>
</dbReference>
<feature type="transmembrane region" description="Helical" evidence="9">
    <location>
        <begin position="398"/>
        <end position="417"/>
    </location>
</feature>
<keyword evidence="1 9" id="KW-0813">Transport</keyword>
<feature type="transmembrane region" description="Helical" evidence="9">
    <location>
        <begin position="271"/>
        <end position="289"/>
    </location>
</feature>
<keyword evidence="4 9" id="KW-0812">Transmembrane</keyword>
<keyword evidence="8 9" id="KW-0472">Membrane</keyword>
<evidence type="ECO:0000313" key="10">
    <source>
        <dbReference type="EMBL" id="MCW1915256.1"/>
    </source>
</evidence>
<dbReference type="PANTHER" id="PTHR30607:SF2">
    <property type="entry name" value="POTASSIUM-TRANSPORTING ATPASE POTASSIUM-BINDING SUBUNIT"/>
    <property type="match status" value="1"/>
</dbReference>
<keyword evidence="7 9" id="KW-0406">Ion transport</keyword>
<dbReference type="NCBIfam" id="TIGR00680">
    <property type="entry name" value="kdpA"/>
    <property type="match status" value="1"/>
</dbReference>
<feature type="transmembrane region" description="Helical" evidence="9">
    <location>
        <begin position="373"/>
        <end position="392"/>
    </location>
</feature>
<feature type="transmembrane region" description="Helical" evidence="9">
    <location>
        <begin position="301"/>
        <end position="320"/>
    </location>
</feature>
<feature type="transmembrane region" description="Helical" evidence="9">
    <location>
        <begin position="506"/>
        <end position="531"/>
    </location>
</feature>